<dbReference type="NCBIfam" id="NF002545">
    <property type="entry name" value="PRK02101.2-3"/>
    <property type="match status" value="1"/>
</dbReference>
<dbReference type="Proteomes" id="UP000635606">
    <property type="component" value="Unassembled WGS sequence"/>
</dbReference>
<sequence>MCQSAGVLILLPPSEGKAAPPRRGRPVDTGRLTVPALTPVREKILDALSDLCADTDPARARAVLGLGPTQDDDVRRNAALRTTPALAAADLYTGVLYDALGLTSLDAPARRLANRSVLVFSGLWGVLRLTDRVPPYRCAVGTTLPGVGGLAAFWRPALTEALTPSGLVLDLRSGAYAAMWQPPPARSVAVRVLQDRDGRRTVVSHFNKATKGRMVRDLLSAGANPRTPSALAGVLGDLGYTVEQPAPGRLDVVVTSL</sequence>
<dbReference type="Pfam" id="PF03883">
    <property type="entry name" value="H2O2_YaaD"/>
    <property type="match status" value="1"/>
</dbReference>
<accession>A0A8J4A7J6</accession>
<dbReference type="InterPro" id="IPR005583">
    <property type="entry name" value="YaaA"/>
</dbReference>
<keyword evidence="2" id="KW-1185">Reference proteome</keyword>
<comment type="caution">
    <text evidence="1">The sequence shown here is derived from an EMBL/GenBank/DDBJ whole genome shotgun (WGS) entry which is preliminary data.</text>
</comment>
<protein>
    <submittedName>
        <fullName evidence="1">UPF0246 protein</fullName>
    </submittedName>
</protein>
<dbReference type="GO" id="GO:0005829">
    <property type="term" value="C:cytosol"/>
    <property type="evidence" value="ECO:0007669"/>
    <property type="project" value="TreeGrafter"/>
</dbReference>
<evidence type="ECO:0000313" key="2">
    <source>
        <dbReference type="Proteomes" id="UP000635606"/>
    </source>
</evidence>
<evidence type="ECO:0000313" key="1">
    <source>
        <dbReference type="EMBL" id="GIJ74810.1"/>
    </source>
</evidence>
<reference evidence="1" key="1">
    <citation type="submission" date="2021-01" db="EMBL/GenBank/DDBJ databases">
        <title>Whole genome shotgun sequence of Virgisporangium ochraceum NBRC 16418.</title>
        <authorList>
            <person name="Komaki H."/>
            <person name="Tamura T."/>
        </authorList>
    </citation>
    <scope>NUCLEOTIDE SEQUENCE</scope>
    <source>
        <strain evidence="1">NBRC 16418</strain>
    </source>
</reference>
<name>A0A8J4A7J6_9ACTN</name>
<gene>
    <name evidence="1" type="ORF">Voc01_097270</name>
</gene>
<dbReference type="GO" id="GO:0033194">
    <property type="term" value="P:response to hydroperoxide"/>
    <property type="evidence" value="ECO:0007669"/>
    <property type="project" value="TreeGrafter"/>
</dbReference>
<dbReference type="EMBL" id="BOPH01000144">
    <property type="protein sequence ID" value="GIJ74810.1"/>
    <property type="molecule type" value="Genomic_DNA"/>
</dbReference>
<dbReference type="PANTHER" id="PTHR30283:SF4">
    <property type="entry name" value="PEROXIDE STRESS RESISTANCE PROTEIN YAAA"/>
    <property type="match status" value="1"/>
</dbReference>
<dbReference type="AlphaFoldDB" id="A0A8J4A7J6"/>
<dbReference type="PANTHER" id="PTHR30283">
    <property type="entry name" value="PEROXIDE STRESS RESPONSE PROTEIN YAAA"/>
    <property type="match status" value="1"/>
</dbReference>
<proteinExistence type="predicted"/>
<organism evidence="1 2">
    <name type="scientific">Virgisporangium ochraceum</name>
    <dbReference type="NCBI Taxonomy" id="65505"/>
    <lineage>
        <taxon>Bacteria</taxon>
        <taxon>Bacillati</taxon>
        <taxon>Actinomycetota</taxon>
        <taxon>Actinomycetes</taxon>
        <taxon>Micromonosporales</taxon>
        <taxon>Micromonosporaceae</taxon>
        <taxon>Virgisporangium</taxon>
    </lineage>
</organism>